<keyword evidence="1" id="KW-0732">Signal</keyword>
<organism evidence="2 3">
    <name type="scientific">Allopusillimonas soli</name>
    <dbReference type="NCBI Taxonomy" id="659016"/>
    <lineage>
        <taxon>Bacteria</taxon>
        <taxon>Pseudomonadati</taxon>
        <taxon>Pseudomonadota</taxon>
        <taxon>Betaproteobacteria</taxon>
        <taxon>Burkholderiales</taxon>
        <taxon>Alcaligenaceae</taxon>
        <taxon>Allopusillimonas</taxon>
    </lineage>
</organism>
<feature type="signal peptide" evidence="1">
    <location>
        <begin position="1"/>
        <end position="21"/>
    </location>
</feature>
<reference evidence="2 3" key="1">
    <citation type="submission" date="2020-07" db="EMBL/GenBank/DDBJ databases">
        <title>Taxonomic revisions and descriptions of new bacterial species based on genomic comparisons in the high-G+C-content subgroup of the family Alcaligenaceae.</title>
        <authorList>
            <person name="Szabo A."/>
            <person name="Felfoldi T."/>
        </authorList>
    </citation>
    <scope>NUCLEOTIDE SEQUENCE [LARGE SCALE GENOMIC DNA]</scope>
    <source>
        <strain evidence="2 3">DSM 25264</strain>
    </source>
</reference>
<dbReference type="RefSeq" id="WP_129968060.1">
    <property type="nucleotide sequence ID" value="NZ_JACCEW010000001.1"/>
</dbReference>
<comment type="caution">
    <text evidence="2">The sequence shown here is derived from an EMBL/GenBank/DDBJ whole genome shotgun (WGS) entry which is preliminary data.</text>
</comment>
<proteinExistence type="predicted"/>
<name>A0A853FC75_9BURK</name>
<gene>
    <name evidence="2" type="ORF">H0A68_04645</name>
</gene>
<evidence type="ECO:0008006" key="4">
    <source>
        <dbReference type="Google" id="ProtNLM"/>
    </source>
</evidence>
<accession>A0A853FC75</accession>
<protein>
    <recommendedName>
        <fullName evidence="4">Lipoprotein</fullName>
    </recommendedName>
</protein>
<dbReference type="Proteomes" id="UP000580517">
    <property type="component" value="Unassembled WGS sequence"/>
</dbReference>
<feature type="chain" id="PRO_5033000057" description="Lipoprotein" evidence="1">
    <location>
        <begin position="22"/>
        <end position="164"/>
    </location>
</feature>
<dbReference type="AlphaFoldDB" id="A0A853FC75"/>
<sequence>MQDTTMRWRVVGASLITAVLAAGCTAPRKPAPAQPPAPPACKAPAAHDNVTGNWLSIHRQKGVRGELRTLYTLNPDGTLAYTEQLKRSGKPSQGLSETGCWSRAGSTLELRTLESNGAPVNQKDPIYTNRYTVMSASGDRLVLRSEDGTEINARRMSPGYRLPF</sequence>
<evidence type="ECO:0000256" key="1">
    <source>
        <dbReference type="SAM" id="SignalP"/>
    </source>
</evidence>
<evidence type="ECO:0000313" key="2">
    <source>
        <dbReference type="EMBL" id="NYT36151.1"/>
    </source>
</evidence>
<evidence type="ECO:0000313" key="3">
    <source>
        <dbReference type="Proteomes" id="UP000580517"/>
    </source>
</evidence>
<dbReference type="EMBL" id="JACCEW010000001">
    <property type="protein sequence ID" value="NYT36151.1"/>
    <property type="molecule type" value="Genomic_DNA"/>
</dbReference>
<dbReference type="OrthoDB" id="8634872at2"/>
<dbReference type="PROSITE" id="PS51257">
    <property type="entry name" value="PROKAR_LIPOPROTEIN"/>
    <property type="match status" value="1"/>
</dbReference>
<keyword evidence="3" id="KW-1185">Reference proteome</keyword>